<keyword evidence="2" id="KW-0812">Transmembrane</keyword>
<feature type="region of interest" description="Disordered" evidence="1">
    <location>
        <begin position="81"/>
        <end position="112"/>
    </location>
</feature>
<feature type="compositionally biased region" description="Acidic residues" evidence="1">
    <location>
        <begin position="94"/>
        <end position="106"/>
    </location>
</feature>
<dbReference type="GeneID" id="36842686"/>
<protein>
    <submittedName>
        <fullName evidence="3">Uncharacterized protein</fullName>
    </submittedName>
</protein>
<dbReference type="KEGG" id="vg:36842686"/>
<name>A0A2U7UC13_9VIRU</name>
<keyword evidence="2" id="KW-0472">Membrane</keyword>
<proteinExistence type="predicted"/>
<sequence length="231" mass="24544">MALEREPLRQKSNGGRWAMVATATGLFCLGLILVGAQPPRTGICRVVARRVVAEKTDDADRRSYLAAVAVVPVGNDNDHGASFGPHDNGIGIDIDVDDDDDDDDDEVQRPTAHVSASWVDAMELGALWHRWRPGTEVPCTNGKGAISILATPDTPRTERSDAGEGPRIAALCAAAAALALVLGCGIVACACKTTWCIQHCRPRRAAHTHGSLWGGDDDARHGHRLVDSVFG</sequence>
<reference evidence="3" key="1">
    <citation type="journal article" date="2018" name="Nat. Commun.">
        <title>Diversity and evolution of the emerging Pandoraviridae family.</title>
        <authorList>
            <person name="Legendre M."/>
            <person name="Fabre E."/>
            <person name="Poirot O."/>
            <person name="Jeudy S."/>
            <person name="Lartigue A."/>
            <person name="Alempic J.M."/>
            <person name="Beucher L."/>
            <person name="Philippe N."/>
            <person name="Bertaux L."/>
            <person name="Christo-Foroux E."/>
            <person name="Labadie K."/>
            <person name="Coute Y."/>
            <person name="Abergel C."/>
            <person name="Claverie J.M."/>
        </authorList>
    </citation>
    <scope>NUCLEOTIDE SEQUENCE [LARGE SCALE GENOMIC DNA]</scope>
    <source>
        <strain evidence="3">Neocaledonia</strain>
    </source>
</reference>
<dbReference type="RefSeq" id="YP_009481976.1">
    <property type="nucleotide sequence ID" value="NC_037666.1"/>
</dbReference>
<keyword evidence="2" id="KW-1133">Transmembrane helix</keyword>
<gene>
    <name evidence="3" type="ORF">pneo_cds_366</name>
</gene>
<feature type="transmembrane region" description="Helical" evidence="2">
    <location>
        <begin position="168"/>
        <end position="188"/>
    </location>
</feature>
<evidence type="ECO:0000313" key="3">
    <source>
        <dbReference type="EMBL" id="AVK75973.1"/>
    </source>
</evidence>
<dbReference type="Proteomes" id="UP000249287">
    <property type="component" value="Segment"/>
</dbReference>
<feature type="transmembrane region" description="Helical" evidence="2">
    <location>
        <begin position="17"/>
        <end position="36"/>
    </location>
</feature>
<dbReference type="EMBL" id="MG011690">
    <property type="protein sequence ID" value="AVK75973.1"/>
    <property type="molecule type" value="Genomic_DNA"/>
</dbReference>
<organism evidence="3">
    <name type="scientific">Pandoravirus neocaledonia</name>
    <dbReference type="NCBI Taxonomy" id="2107708"/>
    <lineage>
        <taxon>Viruses</taxon>
        <taxon>Pandoravirus</taxon>
    </lineage>
</organism>
<evidence type="ECO:0000256" key="1">
    <source>
        <dbReference type="SAM" id="MobiDB-lite"/>
    </source>
</evidence>
<evidence type="ECO:0000256" key="2">
    <source>
        <dbReference type="SAM" id="Phobius"/>
    </source>
</evidence>
<accession>A0A2U7UC13</accession>